<comment type="caution">
    <text evidence="4">The sequence shown here is derived from an EMBL/GenBank/DDBJ whole genome shotgun (WGS) entry which is preliminary data.</text>
</comment>
<dbReference type="Gene3D" id="3.40.605.10">
    <property type="entry name" value="Aldehyde Dehydrogenase, Chain A, domain 1"/>
    <property type="match status" value="1"/>
</dbReference>
<keyword evidence="5" id="KW-1185">Reference proteome</keyword>
<dbReference type="OrthoDB" id="9812625at2"/>
<dbReference type="FunFam" id="3.40.605.10:FF:000007">
    <property type="entry name" value="NAD/NADP-dependent betaine aldehyde dehydrogenase"/>
    <property type="match status" value="1"/>
</dbReference>
<evidence type="ECO:0000259" key="3">
    <source>
        <dbReference type="Pfam" id="PF00171"/>
    </source>
</evidence>
<dbReference type="STRING" id="1856405.BFC17_13005"/>
<evidence type="ECO:0000256" key="2">
    <source>
        <dbReference type="ARBA" id="ARBA00023002"/>
    </source>
</evidence>
<keyword evidence="2" id="KW-0560">Oxidoreductase</keyword>
<dbReference type="EMBL" id="MJIC01000009">
    <property type="protein sequence ID" value="OFI35666.1"/>
    <property type="molecule type" value="Genomic_DNA"/>
</dbReference>
<feature type="domain" description="Aldehyde dehydrogenase" evidence="3">
    <location>
        <begin position="13"/>
        <end position="468"/>
    </location>
</feature>
<evidence type="ECO:0000256" key="1">
    <source>
        <dbReference type="ARBA" id="ARBA00009986"/>
    </source>
</evidence>
<evidence type="ECO:0000313" key="4">
    <source>
        <dbReference type="EMBL" id="OFI35666.1"/>
    </source>
</evidence>
<dbReference type="InterPro" id="IPR016161">
    <property type="entry name" value="Ald_DH/histidinol_DH"/>
</dbReference>
<gene>
    <name evidence="4" type="ORF">BFC17_13005</name>
</gene>
<dbReference type="PANTHER" id="PTHR42804">
    <property type="entry name" value="ALDEHYDE DEHYDROGENASE"/>
    <property type="match status" value="1"/>
</dbReference>
<evidence type="ECO:0000313" key="5">
    <source>
        <dbReference type="Proteomes" id="UP000176037"/>
    </source>
</evidence>
<comment type="similarity">
    <text evidence="1">Belongs to the aldehyde dehydrogenase family.</text>
</comment>
<name>A0A1E8FIU5_9ALTE</name>
<protein>
    <submittedName>
        <fullName evidence="4">Aldehyde dehydrogenase</fullName>
    </submittedName>
</protein>
<dbReference type="PANTHER" id="PTHR42804:SF1">
    <property type="entry name" value="ALDEHYDE DEHYDROGENASE-RELATED"/>
    <property type="match status" value="1"/>
</dbReference>
<proteinExistence type="inferred from homology"/>
<accession>A0A1E8FIU5</accession>
<dbReference type="Pfam" id="PF00171">
    <property type="entry name" value="Aldedh"/>
    <property type="match status" value="1"/>
</dbReference>
<dbReference type="SUPFAM" id="SSF53720">
    <property type="entry name" value="ALDH-like"/>
    <property type="match status" value="1"/>
</dbReference>
<dbReference type="InterPro" id="IPR016162">
    <property type="entry name" value="Ald_DH_N"/>
</dbReference>
<dbReference type="Proteomes" id="UP000176037">
    <property type="component" value="Unassembled WGS sequence"/>
</dbReference>
<reference evidence="4 5" key="1">
    <citation type="submission" date="2016-09" db="EMBL/GenBank/DDBJ databases">
        <title>Alteromonas lipolytica, a new species isolated from sea water.</title>
        <authorList>
            <person name="Wu Y.-H."/>
            <person name="Cheng H."/>
            <person name="Xu X.-W."/>
        </authorList>
    </citation>
    <scope>NUCLEOTIDE SEQUENCE [LARGE SCALE GENOMIC DNA]</scope>
    <source>
        <strain evidence="4 5">JW12</strain>
    </source>
</reference>
<dbReference type="RefSeq" id="WP_070175410.1">
    <property type="nucleotide sequence ID" value="NZ_BMJR01000006.1"/>
</dbReference>
<dbReference type="InterPro" id="IPR016163">
    <property type="entry name" value="Ald_DH_C"/>
</dbReference>
<dbReference type="GO" id="GO:0016620">
    <property type="term" value="F:oxidoreductase activity, acting on the aldehyde or oxo group of donors, NAD or NADP as acceptor"/>
    <property type="evidence" value="ECO:0007669"/>
    <property type="project" value="InterPro"/>
</dbReference>
<dbReference type="AlphaFoldDB" id="A0A1E8FIU5"/>
<organism evidence="4 5">
    <name type="scientific">Alteromonas lipolytica</name>
    <dbReference type="NCBI Taxonomy" id="1856405"/>
    <lineage>
        <taxon>Bacteria</taxon>
        <taxon>Pseudomonadati</taxon>
        <taxon>Pseudomonadota</taxon>
        <taxon>Gammaproteobacteria</taxon>
        <taxon>Alteromonadales</taxon>
        <taxon>Alteromonadaceae</taxon>
        <taxon>Alteromonas/Salinimonas group</taxon>
        <taxon>Alteromonas</taxon>
    </lineage>
</organism>
<dbReference type="InterPro" id="IPR015590">
    <property type="entry name" value="Aldehyde_DH_dom"/>
</dbReference>
<dbReference type="CDD" id="cd07138">
    <property type="entry name" value="ALDH_CddD_SSP0762"/>
    <property type="match status" value="1"/>
</dbReference>
<sequence>MRHYGQFYIDGEWVNPIESRPFELRNPTTEEVFATVALGCPADVDRAVTAARRAYKTFSLTTPAERIALLERIAEVFSARRDEVHAALTEEMGAPVSLKAQIDSSVNAIRQAIKTLGDYQFESREGRFIIRHEAIGVAGLITPWNWPIQLLCNKLSSSLAAGCTSVVKPSEFTPVSALVFADILHEAGVPAGVFNLVNGDGPGVGEAISGHDDIDVVSFTGSTRAGTLVAAAAAPSVKRVAQELGGKSANIVMPGADVVAAAEFNVTRGFSNSGQSCHSPTRLLVHKSQLAEAEQALKDAVAKHVRVGDPTLPETTHGPVVNAAQYERIQAYIQSAIDEGATLLTGGPGRPAGIERGYFVQPTIFSNVTPDMTIAREEIFGMVTAVLTYETVDEAIELANDTPYGLAAYVFGDDDEILDVARVMRAGRVFLNGAPPSTEVPMGGYKKSGNGREMGVAGMEEYLEVKAILTKG</sequence>
<dbReference type="Gene3D" id="3.40.309.10">
    <property type="entry name" value="Aldehyde Dehydrogenase, Chain A, domain 2"/>
    <property type="match status" value="1"/>
</dbReference>